<evidence type="ECO:0000256" key="5">
    <source>
        <dbReference type="ARBA" id="ARBA00022801"/>
    </source>
</evidence>
<feature type="transmembrane region" description="Helical" evidence="11">
    <location>
        <begin position="92"/>
        <end position="113"/>
    </location>
</feature>
<evidence type="ECO:0000313" key="12">
    <source>
        <dbReference type="EMBL" id="CAG5105446.1"/>
    </source>
</evidence>
<name>A0ABN7SQ63_OIKDI</name>
<accession>A0ABN7SQ63</accession>
<dbReference type="Pfam" id="PF05875">
    <property type="entry name" value="Ceramidase"/>
    <property type="match status" value="1"/>
</dbReference>
<evidence type="ECO:0000313" key="13">
    <source>
        <dbReference type="Proteomes" id="UP001158576"/>
    </source>
</evidence>
<evidence type="ECO:0000256" key="2">
    <source>
        <dbReference type="ARBA" id="ARBA00009780"/>
    </source>
</evidence>
<feature type="transmembrane region" description="Helical" evidence="11">
    <location>
        <begin position="145"/>
        <end position="163"/>
    </location>
</feature>
<evidence type="ECO:0000256" key="10">
    <source>
        <dbReference type="ARBA" id="ARBA00049511"/>
    </source>
</evidence>
<dbReference type="SUPFAM" id="SSF50814">
    <property type="entry name" value="Lipocalins"/>
    <property type="match status" value="1"/>
</dbReference>
<keyword evidence="5" id="KW-0378">Hydrolase</keyword>
<comment type="catalytic activity">
    <reaction evidence="9">
        <text>an N-acylsphing-4-enine + H2O = sphing-4-enine + a fatty acid</text>
        <dbReference type="Rhea" id="RHEA:20856"/>
        <dbReference type="ChEBI" id="CHEBI:15377"/>
        <dbReference type="ChEBI" id="CHEBI:28868"/>
        <dbReference type="ChEBI" id="CHEBI:52639"/>
        <dbReference type="ChEBI" id="CHEBI:57756"/>
        <dbReference type="EC" id="3.5.1.23"/>
    </reaction>
    <physiologicalReaction direction="left-to-right" evidence="9">
        <dbReference type="Rhea" id="RHEA:20857"/>
    </physiologicalReaction>
</comment>
<sequence>MEIPKEFKLLSSEVDWCEENYRVTPFIAEFWNTVSNAIFLIIPPILSIKYKNYGEVLRVPVGYVWALLTIVGLGSIYFHSTLSLVGQLVDEIAILWVIMCAWALFLPSFMLPYPMKRESFYRMMTVLTVTFTVICFMNPEINHNALHFFAIPCVAIVIYASSITKSETIKKLNKISIFWFVLGFSSWLIDRNLCEYVSAFPYLHCFWHLFICIGAYLSIVSQSFFYAEMEHPESSPEIKFFPFENEESWRFVGVPYKSRSTTMPVAKEIQNLAATWKQSGQENIDKQLEAAGLGWAKRKIAVNLSTTVTFSFPDDDTFHVDFTTKVMSKKEKFSISKVTKHKNFLDEDVESELFIEDGHLVMVTRGGSPGEIRTVRIVEGDKLTIKTTVVKKNVTGIRYFERQK</sequence>
<evidence type="ECO:0000256" key="3">
    <source>
        <dbReference type="ARBA" id="ARBA00011891"/>
    </source>
</evidence>
<evidence type="ECO:0000256" key="1">
    <source>
        <dbReference type="ARBA" id="ARBA00004141"/>
    </source>
</evidence>
<evidence type="ECO:0000256" key="11">
    <source>
        <dbReference type="SAM" id="Phobius"/>
    </source>
</evidence>
<evidence type="ECO:0000256" key="9">
    <source>
        <dbReference type="ARBA" id="ARBA00048323"/>
    </source>
</evidence>
<dbReference type="EMBL" id="OU015566">
    <property type="protein sequence ID" value="CAG5105446.1"/>
    <property type="molecule type" value="Genomic_DNA"/>
</dbReference>
<dbReference type="InterPro" id="IPR012674">
    <property type="entry name" value="Calycin"/>
</dbReference>
<comment type="subcellular location">
    <subcellularLocation>
        <location evidence="1">Membrane</location>
        <topology evidence="1">Multi-pass membrane protein</topology>
    </subcellularLocation>
</comment>
<keyword evidence="4 11" id="KW-0812">Transmembrane</keyword>
<dbReference type="PANTHER" id="PTHR46139:SF3">
    <property type="entry name" value="ALKALINE CERAMIDASE"/>
    <property type="match status" value="1"/>
</dbReference>
<dbReference type="Gene3D" id="2.40.128.20">
    <property type="match status" value="1"/>
</dbReference>
<dbReference type="EC" id="3.5.1.23" evidence="3"/>
<feature type="transmembrane region" description="Helical" evidence="11">
    <location>
        <begin position="60"/>
        <end position="80"/>
    </location>
</feature>
<dbReference type="InterPro" id="IPR008901">
    <property type="entry name" value="ACER"/>
</dbReference>
<feature type="transmembrane region" description="Helical" evidence="11">
    <location>
        <begin position="199"/>
        <end position="219"/>
    </location>
</feature>
<keyword evidence="7 11" id="KW-0472">Membrane</keyword>
<dbReference type="PANTHER" id="PTHR46139">
    <property type="entry name" value="ALKALINE CERAMIDASE"/>
    <property type="match status" value="1"/>
</dbReference>
<evidence type="ECO:0000256" key="8">
    <source>
        <dbReference type="ARBA" id="ARBA00047401"/>
    </source>
</evidence>
<reference evidence="12 13" key="1">
    <citation type="submission" date="2021-04" db="EMBL/GenBank/DDBJ databases">
        <authorList>
            <person name="Bliznina A."/>
        </authorList>
    </citation>
    <scope>NUCLEOTIDE SEQUENCE [LARGE SCALE GENOMIC DNA]</scope>
</reference>
<comment type="catalytic activity">
    <reaction evidence="8">
        <text>N-(9Z-octadecenoyl)-sphing-4-enine + H2O = sphing-4-enine + (9Z)-octadecenoate</text>
        <dbReference type="Rhea" id="RHEA:41299"/>
        <dbReference type="ChEBI" id="CHEBI:15377"/>
        <dbReference type="ChEBI" id="CHEBI:30823"/>
        <dbReference type="ChEBI" id="CHEBI:57756"/>
        <dbReference type="ChEBI" id="CHEBI:77996"/>
    </reaction>
    <physiologicalReaction direction="left-to-right" evidence="8">
        <dbReference type="Rhea" id="RHEA:41300"/>
    </physiologicalReaction>
</comment>
<proteinExistence type="inferred from homology"/>
<evidence type="ECO:0000256" key="4">
    <source>
        <dbReference type="ARBA" id="ARBA00022692"/>
    </source>
</evidence>
<dbReference type="Proteomes" id="UP001158576">
    <property type="component" value="Chromosome 1"/>
</dbReference>
<keyword evidence="6 11" id="KW-1133">Transmembrane helix</keyword>
<comment type="catalytic activity">
    <reaction evidence="10">
        <text>an N-acylsphinganine + H2O = sphinganine + a fatty acid</text>
        <dbReference type="Rhea" id="RHEA:33551"/>
        <dbReference type="ChEBI" id="CHEBI:15377"/>
        <dbReference type="ChEBI" id="CHEBI:28868"/>
        <dbReference type="ChEBI" id="CHEBI:31488"/>
        <dbReference type="ChEBI" id="CHEBI:57817"/>
    </reaction>
    <physiologicalReaction direction="left-to-right" evidence="10">
        <dbReference type="Rhea" id="RHEA:33552"/>
    </physiologicalReaction>
</comment>
<feature type="transmembrane region" description="Helical" evidence="11">
    <location>
        <begin position="120"/>
        <end position="139"/>
    </location>
</feature>
<feature type="transmembrane region" description="Helical" evidence="11">
    <location>
        <begin position="30"/>
        <end position="48"/>
    </location>
</feature>
<comment type="similarity">
    <text evidence="2">Belongs to the alkaline ceramidase family.</text>
</comment>
<gene>
    <name evidence="12" type="ORF">OKIOD_LOCUS10900</name>
</gene>
<dbReference type="CDD" id="cd00742">
    <property type="entry name" value="FABP"/>
    <property type="match status" value="1"/>
</dbReference>
<evidence type="ECO:0000256" key="6">
    <source>
        <dbReference type="ARBA" id="ARBA00022989"/>
    </source>
</evidence>
<feature type="transmembrane region" description="Helical" evidence="11">
    <location>
        <begin position="175"/>
        <end position="193"/>
    </location>
</feature>
<organism evidence="12 13">
    <name type="scientific">Oikopleura dioica</name>
    <name type="common">Tunicate</name>
    <dbReference type="NCBI Taxonomy" id="34765"/>
    <lineage>
        <taxon>Eukaryota</taxon>
        <taxon>Metazoa</taxon>
        <taxon>Chordata</taxon>
        <taxon>Tunicata</taxon>
        <taxon>Appendicularia</taxon>
        <taxon>Copelata</taxon>
        <taxon>Oikopleuridae</taxon>
        <taxon>Oikopleura</taxon>
    </lineage>
</organism>
<protein>
    <recommendedName>
        <fullName evidence="3">ceramidase</fullName>
        <ecNumber evidence="3">3.5.1.23</ecNumber>
    </recommendedName>
</protein>
<evidence type="ECO:0000256" key="7">
    <source>
        <dbReference type="ARBA" id="ARBA00023136"/>
    </source>
</evidence>
<keyword evidence="13" id="KW-1185">Reference proteome</keyword>